<reference evidence="1" key="1">
    <citation type="submission" date="2018-05" db="EMBL/GenBank/DDBJ databases">
        <authorList>
            <person name="Lanie J.A."/>
            <person name="Ng W.-L."/>
            <person name="Kazmierczak K.M."/>
            <person name="Andrzejewski T.M."/>
            <person name="Davidsen T.M."/>
            <person name="Wayne K.J."/>
            <person name="Tettelin H."/>
            <person name="Glass J.I."/>
            <person name="Rusch D."/>
            <person name="Podicherti R."/>
            <person name="Tsui H.-C.T."/>
            <person name="Winkler M.E."/>
        </authorList>
    </citation>
    <scope>NUCLEOTIDE SEQUENCE</scope>
</reference>
<accession>A0A382ASI4</accession>
<dbReference type="EMBL" id="UINC01026631">
    <property type="protein sequence ID" value="SVB04418.1"/>
    <property type="molecule type" value="Genomic_DNA"/>
</dbReference>
<evidence type="ECO:0000313" key="1">
    <source>
        <dbReference type="EMBL" id="SVB04418.1"/>
    </source>
</evidence>
<organism evidence="1">
    <name type="scientific">marine metagenome</name>
    <dbReference type="NCBI Taxonomy" id="408172"/>
    <lineage>
        <taxon>unclassified sequences</taxon>
        <taxon>metagenomes</taxon>
        <taxon>ecological metagenomes</taxon>
    </lineage>
</organism>
<protein>
    <submittedName>
        <fullName evidence="1">Uncharacterized protein</fullName>
    </submittedName>
</protein>
<proteinExistence type="predicted"/>
<sequence length="179" mass="21338">MVRFAIIDYILQIKIDLFSIYIINNSNFVKMSGTTQSTDYNQQISQIIIEEAVNEAILEITMENEAAEDELPILPTVLENIIIDYVYQLYHVEDFQECINEINDIYYEYYEEDGFQLSRREIATGSFYETESVEYYQRNDENSLYIDHHYEYRCDTIIRLARIQYGKNFRVEDLGIGYD</sequence>
<gene>
    <name evidence="1" type="ORF">METZ01_LOCUS157272</name>
</gene>
<name>A0A382ASI4_9ZZZZ</name>
<dbReference type="AlphaFoldDB" id="A0A382ASI4"/>